<gene>
    <name evidence="1" type="ORF">BV87_03835</name>
</gene>
<dbReference type="Proteomes" id="UP000037029">
    <property type="component" value="Chromosome"/>
</dbReference>
<name>A0A0J9CUW3_SPHYA</name>
<evidence type="ECO:0000313" key="2">
    <source>
        <dbReference type="Proteomes" id="UP000037029"/>
    </source>
</evidence>
<protein>
    <submittedName>
        <fullName evidence="1">Histidine phosphatase family protein</fullName>
    </submittedName>
</protein>
<accession>A0A0J9CUW3</accession>
<evidence type="ECO:0000313" key="1">
    <source>
        <dbReference type="EMBL" id="ATP17604.1"/>
    </source>
</evidence>
<dbReference type="InterPro" id="IPR013078">
    <property type="entry name" value="His_Pase_superF_clade-1"/>
</dbReference>
<reference evidence="1 2" key="1">
    <citation type="submission" date="2017-04" db="EMBL/GenBank/DDBJ databases">
        <title>Characterization, genome and methylation analysis of a phthalic acid esters degrading strain Sphingobium yanoikuyae SHJ.</title>
        <authorList>
            <person name="Feng L."/>
        </authorList>
    </citation>
    <scope>NUCLEOTIDE SEQUENCE [LARGE SCALE GENOMIC DNA]</scope>
    <source>
        <strain evidence="1 2">SHJ</strain>
    </source>
</reference>
<dbReference type="GO" id="GO:0005737">
    <property type="term" value="C:cytoplasm"/>
    <property type="evidence" value="ECO:0007669"/>
    <property type="project" value="TreeGrafter"/>
</dbReference>
<dbReference type="PANTHER" id="PTHR48100:SF62">
    <property type="entry name" value="GLUCOSYL-3-PHOSPHOGLYCERATE PHOSPHATASE"/>
    <property type="match status" value="1"/>
</dbReference>
<dbReference type="PANTHER" id="PTHR48100">
    <property type="entry name" value="BROAD-SPECIFICITY PHOSPHATASE YOR283W-RELATED"/>
    <property type="match status" value="1"/>
</dbReference>
<sequence>MRRLFIVRHGNTFGPGEQPRRVGCRTDIPLVASGEVQAAALGAWFAKMGISFDRALSGPLIRTRQTADAILSASPAPCTLEISPFLAEIDHGPDENGLEEEVIARIGHDAIKQWDELARPPEGWIVDAEARIAAWRDFFSAETSENVLLVTSNGAARFALLAAEYSGRLDSLKLRTGAYGEIVQTGPGDVRLENWDQRPPS</sequence>
<dbReference type="SUPFAM" id="SSF53254">
    <property type="entry name" value="Phosphoglycerate mutase-like"/>
    <property type="match status" value="1"/>
</dbReference>
<proteinExistence type="predicted"/>
<dbReference type="RefSeq" id="WP_048939267.1">
    <property type="nucleotide sequence ID" value="NZ_CP020925.1"/>
</dbReference>
<dbReference type="Gene3D" id="3.40.50.1240">
    <property type="entry name" value="Phosphoglycerate mutase-like"/>
    <property type="match status" value="1"/>
</dbReference>
<dbReference type="AlphaFoldDB" id="A0A0J9CUW3"/>
<dbReference type="GO" id="GO:0016791">
    <property type="term" value="F:phosphatase activity"/>
    <property type="evidence" value="ECO:0007669"/>
    <property type="project" value="TreeGrafter"/>
</dbReference>
<dbReference type="CDD" id="cd07067">
    <property type="entry name" value="HP_PGM_like"/>
    <property type="match status" value="1"/>
</dbReference>
<dbReference type="InterPro" id="IPR029033">
    <property type="entry name" value="His_PPase_superfam"/>
</dbReference>
<dbReference type="InterPro" id="IPR050275">
    <property type="entry name" value="PGM_Phosphatase"/>
</dbReference>
<dbReference type="Pfam" id="PF00300">
    <property type="entry name" value="His_Phos_1"/>
    <property type="match status" value="1"/>
</dbReference>
<organism evidence="1 2">
    <name type="scientific">Sphingobium yanoikuyae</name>
    <name type="common">Sphingomonas yanoikuyae</name>
    <dbReference type="NCBI Taxonomy" id="13690"/>
    <lineage>
        <taxon>Bacteria</taxon>
        <taxon>Pseudomonadati</taxon>
        <taxon>Pseudomonadota</taxon>
        <taxon>Alphaproteobacteria</taxon>
        <taxon>Sphingomonadales</taxon>
        <taxon>Sphingomonadaceae</taxon>
        <taxon>Sphingobium</taxon>
    </lineage>
</organism>
<dbReference type="EMBL" id="CP020925">
    <property type="protein sequence ID" value="ATP17604.1"/>
    <property type="molecule type" value="Genomic_DNA"/>
</dbReference>
<dbReference type="SMART" id="SM00855">
    <property type="entry name" value="PGAM"/>
    <property type="match status" value="1"/>
</dbReference>